<evidence type="ECO:0000313" key="2">
    <source>
        <dbReference type="Proteomes" id="UP001055811"/>
    </source>
</evidence>
<name>A0ACB9H9T9_CICIN</name>
<organism evidence="1 2">
    <name type="scientific">Cichorium intybus</name>
    <name type="common">Chicory</name>
    <dbReference type="NCBI Taxonomy" id="13427"/>
    <lineage>
        <taxon>Eukaryota</taxon>
        <taxon>Viridiplantae</taxon>
        <taxon>Streptophyta</taxon>
        <taxon>Embryophyta</taxon>
        <taxon>Tracheophyta</taxon>
        <taxon>Spermatophyta</taxon>
        <taxon>Magnoliopsida</taxon>
        <taxon>eudicotyledons</taxon>
        <taxon>Gunneridae</taxon>
        <taxon>Pentapetalae</taxon>
        <taxon>asterids</taxon>
        <taxon>campanulids</taxon>
        <taxon>Asterales</taxon>
        <taxon>Asteraceae</taxon>
        <taxon>Cichorioideae</taxon>
        <taxon>Cichorieae</taxon>
        <taxon>Cichoriinae</taxon>
        <taxon>Cichorium</taxon>
    </lineage>
</organism>
<reference evidence="1 2" key="2">
    <citation type="journal article" date="2022" name="Mol. Ecol. Resour.">
        <title>The genomes of chicory, endive, great burdock and yacon provide insights into Asteraceae paleo-polyploidization history and plant inulin production.</title>
        <authorList>
            <person name="Fan W."/>
            <person name="Wang S."/>
            <person name="Wang H."/>
            <person name="Wang A."/>
            <person name="Jiang F."/>
            <person name="Liu H."/>
            <person name="Zhao H."/>
            <person name="Xu D."/>
            <person name="Zhang Y."/>
        </authorList>
    </citation>
    <scope>NUCLEOTIDE SEQUENCE [LARGE SCALE GENOMIC DNA]</scope>
    <source>
        <strain evidence="2">cv. Punajuju</strain>
        <tissue evidence="1">Leaves</tissue>
    </source>
</reference>
<evidence type="ECO:0000313" key="1">
    <source>
        <dbReference type="EMBL" id="KAI3792223.1"/>
    </source>
</evidence>
<dbReference type="EMBL" id="CM042009">
    <property type="protein sequence ID" value="KAI3792223.1"/>
    <property type="molecule type" value="Genomic_DNA"/>
</dbReference>
<accession>A0ACB9H9T9</accession>
<proteinExistence type="predicted"/>
<comment type="caution">
    <text evidence="1">The sequence shown here is derived from an EMBL/GenBank/DDBJ whole genome shotgun (WGS) entry which is preliminary data.</text>
</comment>
<keyword evidence="2" id="KW-1185">Reference proteome</keyword>
<sequence>MLPSQVHENLLATIDDPDEYLTSVSGQYGTKKLFLITFGTNKRMFGPFVNVIKGSLPKFVYNFSPKSSFGEFHGSVYKSRVCSIKVYVRPLGWIAGNEAEMDDR</sequence>
<reference evidence="2" key="1">
    <citation type="journal article" date="2022" name="Mol. Ecol. Resour.">
        <title>The genomes of chicory, endive, great burdock and yacon provide insights into Asteraceae palaeo-polyploidization history and plant inulin production.</title>
        <authorList>
            <person name="Fan W."/>
            <person name="Wang S."/>
            <person name="Wang H."/>
            <person name="Wang A."/>
            <person name="Jiang F."/>
            <person name="Liu H."/>
            <person name="Zhao H."/>
            <person name="Xu D."/>
            <person name="Zhang Y."/>
        </authorList>
    </citation>
    <scope>NUCLEOTIDE SEQUENCE [LARGE SCALE GENOMIC DNA]</scope>
    <source>
        <strain evidence="2">cv. Punajuju</strain>
    </source>
</reference>
<dbReference type="Proteomes" id="UP001055811">
    <property type="component" value="Linkage Group LG01"/>
</dbReference>
<protein>
    <submittedName>
        <fullName evidence="1">Uncharacterized protein</fullName>
    </submittedName>
</protein>
<gene>
    <name evidence="1" type="ORF">L2E82_06096</name>
</gene>